<sequence>MLKIQLDFLFGDRLGNKGIWYFHDKNTNKFYKKIIKANEGDVTETIEEVPEELVENYMYQKKISY</sequence>
<evidence type="ECO:0000313" key="1">
    <source>
        <dbReference type="EMBL" id="NMM62070.1"/>
    </source>
</evidence>
<dbReference type="RefSeq" id="WP_169296677.1">
    <property type="nucleotide sequence ID" value="NZ_JABBNI010000010.1"/>
</dbReference>
<accession>A0A7Y0HMD5</accession>
<organism evidence="1 2">
    <name type="scientific">Clostridium muellerianum</name>
    <dbReference type="NCBI Taxonomy" id="2716538"/>
    <lineage>
        <taxon>Bacteria</taxon>
        <taxon>Bacillati</taxon>
        <taxon>Bacillota</taxon>
        <taxon>Clostridia</taxon>
        <taxon>Eubacteriales</taxon>
        <taxon>Clostridiaceae</taxon>
        <taxon>Clostridium</taxon>
    </lineage>
</organism>
<reference evidence="1 2" key="2">
    <citation type="submission" date="2020-06" db="EMBL/GenBank/DDBJ databases">
        <title>Complete Genome Sequence of Clostridium muelleri sp. nov. P21T, an Acid-Alcohol Producing Acetogen Isolated from Old Hay.</title>
        <authorList>
            <person name="Duncan K.E."/>
            <person name="Tanner R.S."/>
        </authorList>
    </citation>
    <scope>NUCLEOTIDE SEQUENCE [LARGE SCALE GENOMIC DNA]</scope>
    <source>
        <strain evidence="1 2">P21</strain>
    </source>
</reference>
<dbReference type="Proteomes" id="UP000537131">
    <property type="component" value="Unassembled WGS sequence"/>
</dbReference>
<name>A0A7Y0HMD5_9CLOT</name>
<protein>
    <submittedName>
        <fullName evidence="1">Uncharacterized protein</fullName>
    </submittedName>
</protein>
<proteinExistence type="predicted"/>
<gene>
    <name evidence="1" type="ORF">HBE96_05070</name>
</gene>
<comment type="caution">
    <text evidence="1">The sequence shown here is derived from an EMBL/GenBank/DDBJ whole genome shotgun (WGS) entry which is preliminary data.</text>
</comment>
<evidence type="ECO:0000313" key="2">
    <source>
        <dbReference type="Proteomes" id="UP000537131"/>
    </source>
</evidence>
<dbReference type="EMBL" id="JABBNI010000010">
    <property type="protein sequence ID" value="NMM62070.1"/>
    <property type="molecule type" value="Genomic_DNA"/>
</dbReference>
<keyword evidence="2" id="KW-1185">Reference proteome</keyword>
<dbReference type="AlphaFoldDB" id="A0A7Y0HMD5"/>
<reference evidence="1 2" key="1">
    <citation type="submission" date="2020-04" db="EMBL/GenBank/DDBJ databases">
        <authorList>
            <person name="Doyle D.A."/>
        </authorList>
    </citation>
    <scope>NUCLEOTIDE SEQUENCE [LARGE SCALE GENOMIC DNA]</scope>
    <source>
        <strain evidence="1 2">P21</strain>
    </source>
</reference>